<protein>
    <recommendedName>
        <fullName evidence="1">Cyclic nucleotide-binding domain-containing protein</fullName>
    </recommendedName>
</protein>
<evidence type="ECO:0000259" key="1">
    <source>
        <dbReference type="PROSITE" id="PS50042"/>
    </source>
</evidence>
<reference evidence="2 3" key="1">
    <citation type="submission" date="2019-03" db="EMBL/GenBank/DDBJ databases">
        <title>Sequencing the genomes of 1000 actinobacteria strains.</title>
        <authorList>
            <person name="Klenk H.-P."/>
        </authorList>
    </citation>
    <scope>NUCLEOTIDE SEQUENCE [LARGE SCALE GENOMIC DNA]</scope>
    <source>
        <strain evidence="2 3">DSM 43805</strain>
    </source>
</reference>
<dbReference type="InterPro" id="IPR018490">
    <property type="entry name" value="cNMP-bd_dom_sf"/>
</dbReference>
<dbReference type="InterPro" id="IPR000595">
    <property type="entry name" value="cNMP-bd_dom"/>
</dbReference>
<dbReference type="Proteomes" id="UP000294901">
    <property type="component" value="Unassembled WGS sequence"/>
</dbReference>
<dbReference type="CDD" id="cd00038">
    <property type="entry name" value="CAP_ED"/>
    <property type="match status" value="1"/>
</dbReference>
<evidence type="ECO:0000313" key="2">
    <source>
        <dbReference type="EMBL" id="TDO36676.1"/>
    </source>
</evidence>
<dbReference type="RefSeq" id="WP_239080619.1">
    <property type="nucleotide sequence ID" value="NZ_BOMD01000101.1"/>
</dbReference>
<feature type="domain" description="Cyclic nucleotide-binding" evidence="1">
    <location>
        <begin position="15"/>
        <end position="84"/>
    </location>
</feature>
<dbReference type="SMART" id="SM00100">
    <property type="entry name" value="cNMP"/>
    <property type="match status" value="1"/>
</dbReference>
<keyword evidence="3" id="KW-1185">Reference proteome</keyword>
<name>A0A4R6JPF8_9ACTN</name>
<comment type="caution">
    <text evidence="2">The sequence shown here is derived from an EMBL/GenBank/DDBJ whole genome shotgun (WGS) entry which is preliminary data.</text>
</comment>
<dbReference type="Gene3D" id="2.60.120.10">
    <property type="entry name" value="Jelly Rolls"/>
    <property type="match status" value="1"/>
</dbReference>
<dbReference type="InterPro" id="IPR014710">
    <property type="entry name" value="RmlC-like_jellyroll"/>
</dbReference>
<evidence type="ECO:0000313" key="3">
    <source>
        <dbReference type="Proteomes" id="UP000294901"/>
    </source>
</evidence>
<dbReference type="EMBL" id="SNWR01000001">
    <property type="protein sequence ID" value="TDO36676.1"/>
    <property type="molecule type" value="Genomic_DNA"/>
</dbReference>
<sequence>MASLTVFDLLAMHDFVSDLPAGWLHRLALLGKPVHHPAGTRLFREDTAAKHLWLLHSGTVSIDFHVPGRGDIQIERVGAGSVLGWSWARPPYLWRFGAAVIEDMRAVAVDASRLRELMTEAPDLGLQISERMLDVVAGRLQAARHRLIELYAYPGTPS</sequence>
<accession>A0A4R6JPF8</accession>
<dbReference type="AlphaFoldDB" id="A0A4R6JPF8"/>
<dbReference type="Pfam" id="PF00027">
    <property type="entry name" value="cNMP_binding"/>
    <property type="match status" value="1"/>
</dbReference>
<dbReference type="PROSITE" id="PS50042">
    <property type="entry name" value="CNMP_BINDING_3"/>
    <property type="match status" value="1"/>
</dbReference>
<proteinExistence type="predicted"/>
<gene>
    <name evidence="2" type="ORF">C8E87_0257</name>
</gene>
<organism evidence="2 3">
    <name type="scientific">Paractinoplanes brasiliensis</name>
    <dbReference type="NCBI Taxonomy" id="52695"/>
    <lineage>
        <taxon>Bacteria</taxon>
        <taxon>Bacillati</taxon>
        <taxon>Actinomycetota</taxon>
        <taxon>Actinomycetes</taxon>
        <taxon>Micromonosporales</taxon>
        <taxon>Micromonosporaceae</taxon>
        <taxon>Paractinoplanes</taxon>
    </lineage>
</organism>
<dbReference type="SUPFAM" id="SSF51206">
    <property type="entry name" value="cAMP-binding domain-like"/>
    <property type="match status" value="1"/>
</dbReference>